<evidence type="ECO:0000256" key="1">
    <source>
        <dbReference type="ARBA" id="ARBA00023015"/>
    </source>
</evidence>
<evidence type="ECO:0000313" key="6">
    <source>
        <dbReference type="EMBL" id="OUP70965.1"/>
    </source>
</evidence>
<dbReference type="Gene3D" id="1.10.10.10">
    <property type="entry name" value="Winged helix-like DNA-binding domain superfamily/Winged helix DNA-binding domain"/>
    <property type="match status" value="1"/>
</dbReference>
<accession>A0A174PVX4</accession>
<dbReference type="InterPro" id="IPR052067">
    <property type="entry name" value="Metal_resp_HTH_trans_reg"/>
</dbReference>
<reference evidence="9" key="2">
    <citation type="submission" date="2017-04" db="EMBL/GenBank/DDBJ databases">
        <title>Function of individual gut microbiota members based on whole genome sequencing of pure cultures obtained from chicken caecum.</title>
        <authorList>
            <person name="Medvecky M."/>
            <person name="Cejkova D."/>
            <person name="Polansky O."/>
            <person name="Karasova D."/>
            <person name="Kubasova T."/>
            <person name="Cizek A."/>
            <person name="Rychlik I."/>
        </authorList>
    </citation>
    <scope>NUCLEOTIDE SEQUENCE [LARGE SCALE GENOMIC DNA]</scope>
    <source>
        <strain evidence="9">An175</strain>
    </source>
</reference>
<feature type="domain" description="HTH marR-type" evidence="4">
    <location>
        <begin position="1"/>
        <end position="143"/>
    </location>
</feature>
<dbReference type="PROSITE" id="PS01117">
    <property type="entry name" value="HTH_MARR_1"/>
    <property type="match status" value="1"/>
</dbReference>
<keyword evidence="1" id="KW-0805">Transcription regulation</keyword>
<dbReference type="InterPro" id="IPR000835">
    <property type="entry name" value="HTH_MarR-typ"/>
</dbReference>
<evidence type="ECO:0000313" key="5">
    <source>
        <dbReference type="EMBL" id="CUP62838.1"/>
    </source>
</evidence>
<dbReference type="InterPro" id="IPR036388">
    <property type="entry name" value="WH-like_DNA-bd_sf"/>
</dbReference>
<protein>
    <submittedName>
        <fullName evidence="5 7">MarR family</fullName>
    </submittedName>
    <submittedName>
        <fullName evidence="6">Transcriptional regulator</fullName>
    </submittedName>
</protein>
<dbReference type="GeneID" id="72465430"/>
<name>A0A174PVX4_9FIRM</name>
<reference evidence="6" key="3">
    <citation type="journal article" date="2018" name="BMC Genomics">
        <title>Whole genome sequencing and function prediction of 133 gut anaerobes isolated from chicken caecum in pure cultures.</title>
        <authorList>
            <person name="Medvecky M."/>
            <person name="Cejkova D."/>
            <person name="Polansky O."/>
            <person name="Karasova D."/>
            <person name="Kubasova T."/>
            <person name="Cizek A."/>
            <person name="Rychlik I."/>
        </authorList>
    </citation>
    <scope>NUCLEOTIDE SEQUENCE</scope>
    <source>
        <strain evidence="6">An175</strain>
    </source>
</reference>
<evidence type="ECO:0000313" key="7">
    <source>
        <dbReference type="EMBL" id="RGE69810.1"/>
    </source>
</evidence>
<dbReference type="RefSeq" id="WP_006875319.1">
    <property type="nucleotide sequence ID" value="NZ_CABIWA010000011.1"/>
</dbReference>
<dbReference type="SUPFAM" id="SSF46785">
    <property type="entry name" value="Winged helix' DNA-binding domain"/>
    <property type="match status" value="1"/>
</dbReference>
<keyword evidence="2" id="KW-0238">DNA-binding</keyword>
<evidence type="ECO:0000313" key="9">
    <source>
        <dbReference type="Proteomes" id="UP000196386"/>
    </source>
</evidence>
<dbReference type="PROSITE" id="PS50995">
    <property type="entry name" value="HTH_MARR_2"/>
    <property type="match status" value="1"/>
</dbReference>
<dbReference type="SMART" id="SM00347">
    <property type="entry name" value="HTH_MARR"/>
    <property type="match status" value="1"/>
</dbReference>
<proteinExistence type="predicted"/>
<dbReference type="InterPro" id="IPR036390">
    <property type="entry name" value="WH_DNA-bd_sf"/>
</dbReference>
<evidence type="ECO:0000313" key="8">
    <source>
        <dbReference type="Proteomes" id="UP000095765"/>
    </source>
</evidence>
<dbReference type="EMBL" id="NFKP01000002">
    <property type="protein sequence ID" value="OUP70965.1"/>
    <property type="molecule type" value="Genomic_DNA"/>
</dbReference>
<dbReference type="Proteomes" id="UP000095765">
    <property type="component" value="Unassembled WGS sequence"/>
</dbReference>
<evidence type="ECO:0000259" key="4">
    <source>
        <dbReference type="PROSITE" id="PS50995"/>
    </source>
</evidence>
<reference evidence="7 10" key="4">
    <citation type="submission" date="2018-08" db="EMBL/GenBank/DDBJ databases">
        <title>A genome reference for cultivated species of the human gut microbiota.</title>
        <authorList>
            <person name="Zou Y."/>
            <person name="Xue W."/>
            <person name="Luo G."/>
        </authorList>
    </citation>
    <scope>NUCLEOTIDE SEQUENCE [LARGE SCALE GENOMIC DNA]</scope>
    <source>
        <strain evidence="7 10">TF05-12AC</strain>
    </source>
</reference>
<dbReference type="CDD" id="cd00090">
    <property type="entry name" value="HTH_ARSR"/>
    <property type="match status" value="1"/>
</dbReference>
<dbReference type="PANTHER" id="PTHR35790">
    <property type="entry name" value="HTH-TYPE TRANSCRIPTIONAL REGULATOR PCHR"/>
    <property type="match status" value="1"/>
</dbReference>
<dbReference type="Pfam" id="PF01047">
    <property type="entry name" value="MarR"/>
    <property type="match status" value="1"/>
</dbReference>
<keyword evidence="3" id="KW-0804">Transcription</keyword>
<gene>
    <name evidence="6" type="ORF">B5F11_02535</name>
    <name evidence="7" type="ORF">DXC40_01745</name>
    <name evidence="5" type="ORF">ERS852551_01400</name>
</gene>
<dbReference type="EMBL" id="CZBE01000008">
    <property type="protein sequence ID" value="CUP62838.1"/>
    <property type="molecule type" value="Genomic_DNA"/>
</dbReference>
<reference evidence="5 8" key="1">
    <citation type="submission" date="2015-09" db="EMBL/GenBank/DDBJ databases">
        <authorList>
            <consortium name="Pathogen Informatics"/>
        </authorList>
    </citation>
    <scope>NUCLEOTIDE SEQUENCE [LARGE SCALE GENOMIC DNA]</scope>
    <source>
        <strain evidence="5 8">2789STDY5834939</strain>
    </source>
</reference>
<dbReference type="OrthoDB" id="5461037at2"/>
<organism evidence="5 8">
    <name type="scientific">Anaerotruncus colihominis</name>
    <dbReference type="NCBI Taxonomy" id="169435"/>
    <lineage>
        <taxon>Bacteria</taxon>
        <taxon>Bacillati</taxon>
        <taxon>Bacillota</taxon>
        <taxon>Clostridia</taxon>
        <taxon>Eubacteriales</taxon>
        <taxon>Oscillospiraceae</taxon>
        <taxon>Anaerotruncus</taxon>
    </lineage>
</organism>
<dbReference type="GO" id="GO:0003677">
    <property type="term" value="F:DNA binding"/>
    <property type="evidence" value="ECO:0007669"/>
    <property type="project" value="UniProtKB-KW"/>
</dbReference>
<dbReference type="PANTHER" id="PTHR35790:SF4">
    <property type="entry name" value="HTH-TYPE TRANSCRIPTIONAL REGULATOR PCHR"/>
    <property type="match status" value="1"/>
</dbReference>
<dbReference type="InterPro" id="IPR011991">
    <property type="entry name" value="ArsR-like_HTH"/>
</dbReference>
<dbReference type="InterPro" id="IPR023187">
    <property type="entry name" value="Tscrpt_reg_MarR-type_CS"/>
</dbReference>
<evidence type="ECO:0000256" key="3">
    <source>
        <dbReference type="ARBA" id="ARBA00023163"/>
    </source>
</evidence>
<evidence type="ECO:0000313" key="10">
    <source>
        <dbReference type="Proteomes" id="UP000260828"/>
    </source>
</evidence>
<sequence>MDPFIKELDEAIGKLCECEHKINQKAHDYGCGVLLHMSDIHMIEAIGNYPDSNITEIAGHLGFSKGTVSKLTKKLEKGGFIRRYQYKDNRKETFFSLTELGRKAYEGHYAFHETKSAHTHREYRKYSPEQRALILDFIRMYTDYLKDYI</sequence>
<dbReference type="GO" id="GO:0003700">
    <property type="term" value="F:DNA-binding transcription factor activity"/>
    <property type="evidence" value="ECO:0007669"/>
    <property type="project" value="InterPro"/>
</dbReference>
<evidence type="ECO:0000256" key="2">
    <source>
        <dbReference type="ARBA" id="ARBA00023125"/>
    </source>
</evidence>
<dbReference type="EMBL" id="QVME01000001">
    <property type="protein sequence ID" value="RGE69810.1"/>
    <property type="molecule type" value="Genomic_DNA"/>
</dbReference>
<dbReference type="Proteomes" id="UP000260828">
    <property type="component" value="Unassembled WGS sequence"/>
</dbReference>
<dbReference type="Proteomes" id="UP000196386">
    <property type="component" value="Unassembled WGS sequence"/>
</dbReference>
<dbReference type="AlphaFoldDB" id="A0A174PVX4"/>